<dbReference type="GO" id="GO:0005886">
    <property type="term" value="C:plasma membrane"/>
    <property type="evidence" value="ECO:0007669"/>
    <property type="project" value="TreeGrafter"/>
</dbReference>
<dbReference type="PANTHER" id="PTHR24220:SF86">
    <property type="entry name" value="ABC TRANSPORTER ABCH.1"/>
    <property type="match status" value="1"/>
</dbReference>
<evidence type="ECO:0000256" key="3">
    <source>
        <dbReference type="ARBA" id="ARBA00022840"/>
    </source>
</evidence>
<evidence type="ECO:0000256" key="2">
    <source>
        <dbReference type="ARBA" id="ARBA00022741"/>
    </source>
</evidence>
<keyword evidence="1" id="KW-0813">Transport</keyword>
<proteinExistence type="predicted"/>
<gene>
    <name evidence="5" type="ORF">U14_05082</name>
</gene>
<dbReference type="PROSITE" id="PS50893">
    <property type="entry name" value="ABC_TRANSPORTER_2"/>
    <property type="match status" value="1"/>
</dbReference>
<keyword evidence="3 5" id="KW-0067">ATP-binding</keyword>
<evidence type="ECO:0000313" key="5">
    <source>
        <dbReference type="EMBL" id="GAK53808.1"/>
    </source>
</evidence>
<evidence type="ECO:0000313" key="6">
    <source>
        <dbReference type="Proteomes" id="UP000030700"/>
    </source>
</evidence>
<dbReference type="Gene3D" id="3.40.50.300">
    <property type="entry name" value="P-loop containing nucleotide triphosphate hydrolases"/>
    <property type="match status" value="1"/>
</dbReference>
<dbReference type="Proteomes" id="UP000030700">
    <property type="component" value="Unassembled WGS sequence"/>
</dbReference>
<dbReference type="PROSITE" id="PS00211">
    <property type="entry name" value="ABC_TRANSPORTER_1"/>
    <property type="match status" value="1"/>
</dbReference>
<dbReference type="InterPro" id="IPR003439">
    <property type="entry name" value="ABC_transporter-like_ATP-bd"/>
</dbReference>
<dbReference type="InterPro" id="IPR017871">
    <property type="entry name" value="ABC_transporter-like_CS"/>
</dbReference>
<dbReference type="SMART" id="SM00382">
    <property type="entry name" value="AAA"/>
    <property type="match status" value="1"/>
</dbReference>
<dbReference type="SUPFAM" id="SSF52540">
    <property type="entry name" value="P-loop containing nucleoside triphosphate hydrolases"/>
    <property type="match status" value="1"/>
</dbReference>
<dbReference type="GO" id="GO:0016887">
    <property type="term" value="F:ATP hydrolysis activity"/>
    <property type="evidence" value="ECO:0007669"/>
    <property type="project" value="InterPro"/>
</dbReference>
<dbReference type="PANTHER" id="PTHR24220">
    <property type="entry name" value="IMPORT ATP-BINDING PROTEIN"/>
    <property type="match status" value="1"/>
</dbReference>
<dbReference type="Pfam" id="PF00005">
    <property type="entry name" value="ABC_tran"/>
    <property type="match status" value="1"/>
</dbReference>
<dbReference type="AlphaFoldDB" id="A0A081BQX7"/>
<dbReference type="STRING" id="1499966.U14_05082"/>
<dbReference type="InterPro" id="IPR017911">
    <property type="entry name" value="MacB-like_ATP-bd"/>
</dbReference>
<dbReference type="InterPro" id="IPR027417">
    <property type="entry name" value="P-loop_NTPase"/>
</dbReference>
<feature type="domain" description="ABC transporter" evidence="4">
    <location>
        <begin position="3"/>
        <end position="227"/>
    </location>
</feature>
<dbReference type="InterPro" id="IPR015854">
    <property type="entry name" value="ABC_transpr_LolD-like"/>
</dbReference>
<dbReference type="EMBL" id="DF820460">
    <property type="protein sequence ID" value="GAK53808.1"/>
    <property type="molecule type" value="Genomic_DNA"/>
</dbReference>
<evidence type="ECO:0000259" key="4">
    <source>
        <dbReference type="PROSITE" id="PS50893"/>
    </source>
</evidence>
<protein>
    <submittedName>
        <fullName evidence="5">ABC transporter, ATP-binding protein</fullName>
    </submittedName>
</protein>
<dbReference type="GO" id="GO:0022857">
    <property type="term" value="F:transmembrane transporter activity"/>
    <property type="evidence" value="ECO:0007669"/>
    <property type="project" value="TreeGrafter"/>
</dbReference>
<evidence type="ECO:0000256" key="1">
    <source>
        <dbReference type="ARBA" id="ARBA00022448"/>
    </source>
</evidence>
<dbReference type="GO" id="GO:0005524">
    <property type="term" value="F:ATP binding"/>
    <property type="evidence" value="ECO:0007669"/>
    <property type="project" value="UniProtKB-KW"/>
</dbReference>
<keyword evidence="2" id="KW-0547">Nucleotide-binding</keyword>
<dbReference type="GO" id="GO:0098796">
    <property type="term" value="C:membrane protein complex"/>
    <property type="evidence" value="ECO:0007669"/>
    <property type="project" value="UniProtKB-ARBA"/>
</dbReference>
<organism evidence="5">
    <name type="scientific">Candidatus Moduliflexus flocculans</name>
    <dbReference type="NCBI Taxonomy" id="1499966"/>
    <lineage>
        <taxon>Bacteria</taxon>
        <taxon>Candidatus Moduliflexota</taxon>
        <taxon>Candidatus Moduliflexia</taxon>
        <taxon>Candidatus Moduliflexales</taxon>
        <taxon>Candidatus Moduliflexaceae</taxon>
    </lineage>
</organism>
<dbReference type="FunFam" id="3.40.50.300:FF:000032">
    <property type="entry name" value="Export ABC transporter ATP-binding protein"/>
    <property type="match status" value="1"/>
</dbReference>
<name>A0A081BQX7_9BACT</name>
<sequence>MLLHIENVKKTYHLGEVPVEALKGVSLNIDRGEFIAICGPSGSGKSTLLNMIGTIDVPTSGNIFYEGKDVLKMNDDAQTAMRNSTIGFIFQTFNLVPVLSALENVMLPLHFRRANGNHAKEKAVEHLKAVGLEKYMHHRPNKLSGGQRQRVAIARAMAHEPSIIIADEPTANLDSVNAQQILDIMRNMNQQQQVTFIFSTHDQRLIDHVQRTVWLEDGLIKSDARKN</sequence>
<keyword evidence="6" id="KW-1185">Reference proteome</keyword>
<dbReference type="CDD" id="cd03255">
    <property type="entry name" value="ABC_MJ0796_LolCDE_FtsE"/>
    <property type="match status" value="1"/>
</dbReference>
<reference evidence="5" key="1">
    <citation type="journal article" date="2015" name="PeerJ">
        <title>First genomic representation of candidate bacterial phylum KSB3 points to enhanced environmental sensing as a trigger of wastewater bulking.</title>
        <authorList>
            <person name="Sekiguchi Y."/>
            <person name="Ohashi A."/>
            <person name="Parks D.H."/>
            <person name="Yamauchi T."/>
            <person name="Tyson G.W."/>
            <person name="Hugenholtz P."/>
        </authorList>
    </citation>
    <scope>NUCLEOTIDE SEQUENCE [LARGE SCALE GENOMIC DNA]</scope>
</reference>
<dbReference type="HOGENOM" id="CLU_000604_1_22_0"/>
<dbReference type="InterPro" id="IPR003593">
    <property type="entry name" value="AAA+_ATPase"/>
</dbReference>
<accession>A0A081BQX7</accession>